<sequence>MHSVQHEGQKDKHLSHLTRAPFYTHLLCPLNSSQQTTNKISSHLVSATAFFLPHFLQGQISGVILPPELCISAASAEFPRSNGLRLWLAGQYRWMVMFL</sequence>
<name>A0ABU7EF26_9TELE</name>
<protein>
    <submittedName>
        <fullName evidence="1">Uncharacterized protein</fullName>
    </submittedName>
</protein>
<gene>
    <name evidence="1" type="ORF">CHARACLAT_033614</name>
</gene>
<organism evidence="1 2">
    <name type="scientific">Characodon lateralis</name>
    <dbReference type="NCBI Taxonomy" id="208331"/>
    <lineage>
        <taxon>Eukaryota</taxon>
        <taxon>Metazoa</taxon>
        <taxon>Chordata</taxon>
        <taxon>Craniata</taxon>
        <taxon>Vertebrata</taxon>
        <taxon>Euteleostomi</taxon>
        <taxon>Actinopterygii</taxon>
        <taxon>Neopterygii</taxon>
        <taxon>Teleostei</taxon>
        <taxon>Neoteleostei</taxon>
        <taxon>Acanthomorphata</taxon>
        <taxon>Ovalentaria</taxon>
        <taxon>Atherinomorphae</taxon>
        <taxon>Cyprinodontiformes</taxon>
        <taxon>Goodeidae</taxon>
        <taxon>Characodon</taxon>
    </lineage>
</organism>
<evidence type="ECO:0000313" key="2">
    <source>
        <dbReference type="Proteomes" id="UP001352852"/>
    </source>
</evidence>
<dbReference type="Proteomes" id="UP001352852">
    <property type="component" value="Unassembled WGS sequence"/>
</dbReference>
<proteinExistence type="predicted"/>
<reference evidence="1 2" key="1">
    <citation type="submission" date="2021-06" db="EMBL/GenBank/DDBJ databases">
        <authorList>
            <person name="Palmer J.M."/>
        </authorList>
    </citation>
    <scope>NUCLEOTIDE SEQUENCE [LARGE SCALE GENOMIC DNA]</scope>
    <source>
        <strain evidence="1 2">CL_MEX2019</strain>
        <tissue evidence="1">Muscle</tissue>
    </source>
</reference>
<dbReference type="EMBL" id="JAHUTJ010056887">
    <property type="protein sequence ID" value="MED6285872.1"/>
    <property type="molecule type" value="Genomic_DNA"/>
</dbReference>
<keyword evidence="2" id="KW-1185">Reference proteome</keyword>
<evidence type="ECO:0000313" key="1">
    <source>
        <dbReference type="EMBL" id="MED6285872.1"/>
    </source>
</evidence>
<accession>A0ABU7EF26</accession>
<comment type="caution">
    <text evidence="1">The sequence shown here is derived from an EMBL/GenBank/DDBJ whole genome shotgun (WGS) entry which is preliminary data.</text>
</comment>